<evidence type="ECO:0000313" key="1">
    <source>
        <dbReference type="EMBL" id="QEK62666.1"/>
    </source>
</evidence>
<dbReference type="EMBL" id="CP043404">
    <property type="protein sequence ID" value="QEK62666.1"/>
    <property type="molecule type" value="Genomic_DNA"/>
</dbReference>
<dbReference type="Proteomes" id="UP000325032">
    <property type="component" value="Chromosome"/>
</dbReference>
<protein>
    <submittedName>
        <fullName evidence="1">Uncharacterized protein</fullName>
    </submittedName>
</protein>
<proteinExistence type="predicted"/>
<sequence>MSENCIFERKLKMYNHLKNIRSKLWKEDGKSRVSLMVGSGFSLNAEKLKESFESMSLWSDLKNKISEGLRKEEIEELDVLEIGQLYADEYGRANLDELLKQAIPDQNYEPGQLHESLLRLPWSDVYTTNYDTLLERALPNVYERSYQVIYDSSDISSSSSPRIIKLHGSFPSKRPFIFTKNDYESYEKEFAPLVNMVQQSIMETTLVLIGFSGDDPNFEKWTNWVHDNLGDHMPKIYMLAYGEQKREKKLRDKGITLIDFKEVYDENENIYELMFQNIFEFLSYEDRREKILWPYTSYYKKYISIEDAIDTLIENRREYPGWLIVPDIIKKKNVEKIQITCNEILLLIEKKKSNLLTNIKVIKELIWVYDKFLIPINTQFHKLMKQLVQESFEDLSLVGNNEDLNTICLRLLKEARLDFDENDFEINIKLLNQLNLNEEQRNIFLLEKILFKLANFKFSDVFSLISEWTFPKKNLEMTINKANILYRLGEVSQAIELLEDCLGRVRKMLTIKSDDYHLLSVEGIALVRLIKINNDDKFSLKNSRNRLSYLESKLCNPLKELDFIYSRIRPYQRKSGAFVTKGFDPNNIIKTNNFRNVLETELVDSYCLIMISEEFGIQIEKISSIKSLLNNAINNLEYLYPFYSWIIYLQMGDLKEIDKFFSRKIIFKAESSKMTVFSNIVMNGINNKENTNTQLLLEVISRIYSVLSKEEKGKIDDLVLKLFVDKELYNKYTHIINKIFSPLFRRIFFDKNTQEKADFFSRILKLPIIGEQNRELKDIKLDHYNFFEPSFEFQFEVENISCVNIEVSRSDINRLVGILKNEKSVIRDAALARLVRLIELNNLDKENKNRIREAIRIIIDRENNNYSYYFLESYLLKLTNDIKLQGDYAKKRIEGSIPRSFENNLITSSNNLNILLSDLKNIFPNFINDNIDYSYDVTDEMYKKWLEKFFEWWENQEQWLLSVEKHDFFGGNDDLIKMIVFLKNSFLANIPLSCLSTNDKRLIGEIYNKLLKFKPQKAILLIPVLIRINVLEPSETGKLLENLLTTDLKIVKSVVNAIYDLIIFCKRNEINMDLSELKNELLYLYKYRKETTLLEVTRTLKFICEYAPEVFNDREFEIINKTLNFIIEDYNKGYYHNSFISDEEFELISESTGLAGYIYKNVLSHKCIDVEMWRLFARKSKLPEVRKYAPLFD</sequence>
<dbReference type="AlphaFoldDB" id="A0A5C0WER8"/>
<organism evidence="1 2">
    <name type="scientific">Bacillus safensis</name>
    <dbReference type="NCBI Taxonomy" id="561879"/>
    <lineage>
        <taxon>Bacteria</taxon>
        <taxon>Bacillati</taxon>
        <taxon>Bacillota</taxon>
        <taxon>Bacilli</taxon>
        <taxon>Bacillales</taxon>
        <taxon>Bacillaceae</taxon>
        <taxon>Bacillus</taxon>
    </lineage>
</organism>
<dbReference type="GeneID" id="61767639"/>
<dbReference type="InterPro" id="IPR029035">
    <property type="entry name" value="DHS-like_NAD/FAD-binding_dom"/>
</dbReference>
<keyword evidence="2" id="KW-1185">Reference proteome</keyword>
<dbReference type="SUPFAM" id="SSF52467">
    <property type="entry name" value="DHS-like NAD/FAD-binding domain"/>
    <property type="match status" value="1"/>
</dbReference>
<accession>A0A5C0WER8</accession>
<dbReference type="RefSeq" id="WP_149125907.1">
    <property type="nucleotide sequence ID" value="NZ_CP043404.1"/>
</dbReference>
<reference evidence="1 2" key="1">
    <citation type="journal article" date="2018" name="Plant Biotechnol. Rep.">
        <title>Diversity and antifungal activity of endophytic bacteria associated with Panax ginseng seedlings.</title>
        <authorList>
            <person name="Park J.M."/>
            <person name="Hong C.E."/>
            <person name="Jo S.H."/>
        </authorList>
    </citation>
    <scope>NUCLEOTIDE SEQUENCE [LARGE SCALE GENOMIC DNA]</scope>
    <source>
        <strain evidence="1 2">PgKB20</strain>
    </source>
</reference>
<evidence type="ECO:0000313" key="2">
    <source>
        <dbReference type="Proteomes" id="UP000325032"/>
    </source>
</evidence>
<name>A0A5C0WER8_BACIA</name>
<dbReference type="Pfam" id="PF13289">
    <property type="entry name" value="SIR2_2"/>
    <property type="match status" value="1"/>
</dbReference>
<gene>
    <name evidence="1" type="ORF">FX981_00851</name>
</gene>